<sequence length="354" mass="39724">MQIVITYFFVILYCIPSLISISISPCAIWNTTGITIAGTGISGASPQQLSYPQGIFIHDRKKRLYVSDTFNNRIQLFPLDQSTTTGITLLSRLSHGYKIYVDDDNDDFPTIYIAMNGANRVEKWIQGATHGIQIGDQCRGCTGVWLDKEKNIYMSEHDRHRILKWSPKTNMTTMVAGETDKKGPRSDHLNEPQGIFIDTTTEALYIADLINHRIQKWLKDAKEGVTVAGSSDGDPGSDAKSLDRPYGLRVDEETKTVYVVDLLNNRIQRWRNGAIEGETIAGGNGQGNGSNQFFHPTDLAFDNQGNLYVSEGWNHRVQFFALINNRPCYESSTSTVYSSTSTMLILTWIIMTFI</sequence>
<dbReference type="EMBL" id="CAJNOL010000209">
    <property type="protein sequence ID" value="CAF0934356.1"/>
    <property type="molecule type" value="Genomic_DNA"/>
</dbReference>
<keyword evidence="2" id="KW-0677">Repeat</keyword>
<keyword evidence="7" id="KW-1185">Reference proteome</keyword>
<accession>A0A814C2X0</accession>
<dbReference type="Gene3D" id="2.120.10.30">
    <property type="entry name" value="TolB, C-terminal domain"/>
    <property type="match status" value="3"/>
</dbReference>
<keyword evidence="5" id="KW-0472">Membrane</keyword>
<reference evidence="6" key="1">
    <citation type="submission" date="2021-02" db="EMBL/GenBank/DDBJ databases">
        <authorList>
            <person name="Nowell W R."/>
        </authorList>
    </citation>
    <scope>NUCLEOTIDE SEQUENCE</scope>
</reference>
<name>A0A814C2X0_9BILA</name>
<dbReference type="AlphaFoldDB" id="A0A814C2X0"/>
<proteinExistence type="predicted"/>
<dbReference type="SUPFAM" id="SSF101898">
    <property type="entry name" value="NHL repeat"/>
    <property type="match status" value="1"/>
</dbReference>
<evidence type="ECO:0000313" key="7">
    <source>
        <dbReference type="Proteomes" id="UP000663870"/>
    </source>
</evidence>
<evidence type="ECO:0000256" key="1">
    <source>
        <dbReference type="ARBA" id="ARBA00022729"/>
    </source>
</evidence>
<dbReference type="PROSITE" id="PS51125">
    <property type="entry name" value="NHL"/>
    <property type="match status" value="2"/>
</dbReference>
<dbReference type="PANTHER" id="PTHR10680:SF14">
    <property type="entry name" value="PEPTIDYL-GLYCINE ALPHA-AMIDATING MONOOXYGENASE"/>
    <property type="match status" value="1"/>
</dbReference>
<evidence type="ECO:0000256" key="4">
    <source>
        <dbReference type="PROSITE-ProRule" id="PRU00504"/>
    </source>
</evidence>
<organism evidence="6 7">
    <name type="scientific">Rotaria sordida</name>
    <dbReference type="NCBI Taxonomy" id="392033"/>
    <lineage>
        <taxon>Eukaryota</taxon>
        <taxon>Metazoa</taxon>
        <taxon>Spiralia</taxon>
        <taxon>Gnathifera</taxon>
        <taxon>Rotifera</taxon>
        <taxon>Eurotatoria</taxon>
        <taxon>Bdelloidea</taxon>
        <taxon>Philodinida</taxon>
        <taxon>Philodinidae</taxon>
        <taxon>Rotaria</taxon>
    </lineage>
</organism>
<feature type="repeat" description="NHL" evidence="4">
    <location>
        <begin position="40"/>
        <end position="80"/>
    </location>
</feature>
<dbReference type="Pfam" id="PF01436">
    <property type="entry name" value="NHL"/>
    <property type="match status" value="1"/>
</dbReference>
<dbReference type="Proteomes" id="UP000663870">
    <property type="component" value="Unassembled WGS sequence"/>
</dbReference>
<feature type="repeat" description="NHL" evidence="4">
    <location>
        <begin position="282"/>
        <end position="323"/>
    </location>
</feature>
<evidence type="ECO:0000256" key="2">
    <source>
        <dbReference type="ARBA" id="ARBA00022737"/>
    </source>
</evidence>
<evidence type="ECO:0000256" key="5">
    <source>
        <dbReference type="SAM" id="Phobius"/>
    </source>
</evidence>
<dbReference type="InterPro" id="IPR001258">
    <property type="entry name" value="NHL_repeat"/>
</dbReference>
<gene>
    <name evidence="6" type="ORF">JXQ802_LOCUS10813</name>
</gene>
<evidence type="ECO:0008006" key="8">
    <source>
        <dbReference type="Google" id="ProtNLM"/>
    </source>
</evidence>
<keyword evidence="5" id="KW-0812">Transmembrane</keyword>
<protein>
    <recommendedName>
        <fullName evidence="8">NHL repeat-containing protein</fullName>
    </recommendedName>
</protein>
<keyword evidence="1" id="KW-0732">Signal</keyword>
<evidence type="ECO:0000313" key="6">
    <source>
        <dbReference type="EMBL" id="CAF0934356.1"/>
    </source>
</evidence>
<feature type="transmembrane region" description="Helical" evidence="5">
    <location>
        <begin position="7"/>
        <end position="30"/>
    </location>
</feature>
<keyword evidence="3" id="KW-0325">Glycoprotein</keyword>
<dbReference type="PANTHER" id="PTHR10680">
    <property type="entry name" value="PEPTIDYL-GLYCINE ALPHA-AMIDATING MONOOXYGENASE"/>
    <property type="match status" value="1"/>
</dbReference>
<comment type="caution">
    <text evidence="6">The sequence shown here is derived from an EMBL/GenBank/DDBJ whole genome shotgun (WGS) entry which is preliminary data.</text>
</comment>
<dbReference type="InterPro" id="IPR011042">
    <property type="entry name" value="6-blade_b-propeller_TolB-like"/>
</dbReference>
<evidence type="ECO:0000256" key="3">
    <source>
        <dbReference type="ARBA" id="ARBA00023180"/>
    </source>
</evidence>
<keyword evidence="5" id="KW-1133">Transmembrane helix</keyword>
<dbReference type="CDD" id="cd05819">
    <property type="entry name" value="NHL"/>
    <property type="match status" value="1"/>
</dbReference>